<organism evidence="2 3">
    <name type="scientific">Daphnia magna</name>
    <dbReference type="NCBI Taxonomy" id="35525"/>
    <lineage>
        <taxon>Eukaryota</taxon>
        <taxon>Metazoa</taxon>
        <taxon>Ecdysozoa</taxon>
        <taxon>Arthropoda</taxon>
        <taxon>Crustacea</taxon>
        <taxon>Branchiopoda</taxon>
        <taxon>Diplostraca</taxon>
        <taxon>Cladocera</taxon>
        <taxon>Anomopoda</taxon>
        <taxon>Daphniidae</taxon>
        <taxon>Daphnia</taxon>
    </lineage>
</organism>
<dbReference type="Pfam" id="PF07157">
    <property type="entry name" value="DNA_circ_N"/>
    <property type="match status" value="1"/>
</dbReference>
<evidence type="ECO:0000259" key="1">
    <source>
        <dbReference type="Pfam" id="PF07157"/>
    </source>
</evidence>
<comment type="caution">
    <text evidence="2">The sequence shown here is derived from an EMBL/GenBank/DDBJ whole genome shotgun (WGS) entry which is preliminary data.</text>
</comment>
<sequence length="411" mass="44514">MTQEEKAELESRMAAVQQAKATEARDRYSLTGGKGLGGFLQNGTAGIGLALDKILGGKLGMEEADRTDSRQYITRLADQTKALNEIADILKGGIPVHDATNAPPGPCRAPQEMSAANSYRRFAFAAIEFPVEDWSIKGGVRHHVHEFPRVPGGAVEKLGRSVYRISCSALMMDTFKLYPGLYPSGLNRLLALFETSTTADLVVRGWRTIPAFCINWDRSFSAKILSGEKVKLEFIEDQSEYFLTENLVAPASRVDTSTADMRAAVAKSRMGETPGTLAQVLDAVDKIDTYVTAMQAAVDAGPLFANLVEAHAERALAQVRVADKLVESTYPENLAFVLAVRAIADLVLRRRNDTLNARVTAATYVVPVDMAVTQIATNLYGSSARGSELVALNGLSDPSRVRAGTPLPYYP</sequence>
<feature type="non-terminal residue" evidence="2">
    <location>
        <position position="411"/>
    </location>
</feature>
<evidence type="ECO:0000313" key="3">
    <source>
        <dbReference type="Proteomes" id="UP001234178"/>
    </source>
</evidence>
<accession>A0ABR0B9G7</accession>
<evidence type="ECO:0000313" key="2">
    <source>
        <dbReference type="EMBL" id="KAK4045222.1"/>
    </source>
</evidence>
<dbReference type="InterPro" id="IPR009826">
    <property type="entry name" value="DNA_circ_N"/>
</dbReference>
<reference evidence="2 3" key="1">
    <citation type="journal article" date="2023" name="Nucleic Acids Res.">
        <title>The hologenome of Daphnia magna reveals possible DNA methylation and microbiome-mediated evolution of the host genome.</title>
        <authorList>
            <person name="Chaturvedi A."/>
            <person name="Li X."/>
            <person name="Dhandapani V."/>
            <person name="Marshall H."/>
            <person name="Kissane S."/>
            <person name="Cuenca-Cambronero M."/>
            <person name="Asole G."/>
            <person name="Calvet F."/>
            <person name="Ruiz-Romero M."/>
            <person name="Marangio P."/>
            <person name="Guigo R."/>
            <person name="Rago D."/>
            <person name="Mirbahai L."/>
            <person name="Eastwood N."/>
            <person name="Colbourne J.K."/>
            <person name="Zhou J."/>
            <person name="Mallon E."/>
            <person name="Orsini L."/>
        </authorList>
    </citation>
    <scope>NUCLEOTIDE SEQUENCE [LARGE SCALE GENOMIC DNA]</scope>
    <source>
        <strain evidence="2">LRV0_1</strain>
    </source>
</reference>
<gene>
    <name evidence="2" type="ORF">OUZ56_032630</name>
</gene>
<name>A0ABR0B9G7_9CRUS</name>
<protein>
    <recommendedName>
        <fullName evidence="1">DNA circulation N-terminal domain-containing protein</fullName>
    </recommendedName>
</protein>
<dbReference type="Proteomes" id="UP001234178">
    <property type="component" value="Unassembled WGS sequence"/>
</dbReference>
<dbReference type="EMBL" id="JAOYFB010000041">
    <property type="protein sequence ID" value="KAK4045222.1"/>
    <property type="molecule type" value="Genomic_DNA"/>
</dbReference>
<proteinExistence type="predicted"/>
<keyword evidence="3" id="KW-1185">Reference proteome</keyword>
<feature type="domain" description="DNA circulation N-terminal" evidence="1">
    <location>
        <begin position="123"/>
        <end position="202"/>
    </location>
</feature>